<dbReference type="Gene3D" id="3.30.390.30">
    <property type="match status" value="1"/>
</dbReference>
<dbReference type="GO" id="GO:0005737">
    <property type="term" value="C:cytoplasm"/>
    <property type="evidence" value="ECO:0007669"/>
    <property type="project" value="TreeGrafter"/>
</dbReference>
<sequence length="401" mass="42829">MPSNQLKRVVVIGAGVAGTMAAQTLRTEGYDGELTIVSAERHSPYHRPPLSKKLLTGKVHRAGIDMAPQNELAARALRGASAIGLDMSSRTVEVRDDNQNRALTFDGLVIASGAVARQWPGGPVPGGVMALRTVDDCLAIRDKLGKRTRVVVVGGGFIGTEVAASLRSLGLKVTLLSQADTLLQSALGHEMAQCWTDLHRQHGVDVRVGVNVDRLVGNGHVKAVQLSDGSRLKADLVLIGLGVEPAIEWLRGSGLKVDKGVMCDATGAAEGATGVVAAGDVARWWHPLYQQHLRIEHWDHASRQGVAAARTLLAGPDNAEQYDAVPYFWSDQYDVKLQLVGVPTGYDVVEIIEGSAGDWEFVAAYGKNGRTIAVLSTVPGRVNDYRSAIGNQAEFPPRLHT</sequence>
<comment type="cofactor">
    <cofactor evidence="1">
        <name>FAD</name>
        <dbReference type="ChEBI" id="CHEBI:57692"/>
    </cofactor>
</comment>
<feature type="domain" description="FAD/NAD(P)-binding" evidence="5">
    <location>
        <begin position="8"/>
        <end position="305"/>
    </location>
</feature>
<name>A0AAW5SNV3_MYCNV</name>
<evidence type="ECO:0000256" key="1">
    <source>
        <dbReference type="ARBA" id="ARBA00001974"/>
    </source>
</evidence>
<evidence type="ECO:0000256" key="3">
    <source>
        <dbReference type="ARBA" id="ARBA00022827"/>
    </source>
</evidence>
<dbReference type="Proteomes" id="UP000069773">
    <property type="component" value="Unassembled WGS sequence"/>
</dbReference>
<keyword evidence="3" id="KW-0274">FAD</keyword>
<dbReference type="EMBL" id="JACKTI010000050">
    <property type="protein sequence ID" value="MCV7025616.1"/>
    <property type="molecule type" value="Genomic_DNA"/>
</dbReference>
<evidence type="ECO:0000313" key="10">
    <source>
        <dbReference type="Proteomes" id="UP001207528"/>
    </source>
</evidence>
<feature type="domain" description="Reductase C-terminal" evidence="6">
    <location>
        <begin position="327"/>
        <end position="393"/>
    </location>
</feature>
<evidence type="ECO:0000313" key="7">
    <source>
        <dbReference type="EMBL" id="GAT07960.1"/>
    </source>
</evidence>
<dbReference type="PANTHER" id="PTHR43557">
    <property type="entry name" value="APOPTOSIS-INDUCING FACTOR 1"/>
    <property type="match status" value="1"/>
</dbReference>
<evidence type="ECO:0000313" key="8">
    <source>
        <dbReference type="EMBL" id="MCV7025616.1"/>
    </source>
</evidence>
<dbReference type="InterPro" id="IPR016156">
    <property type="entry name" value="FAD/NAD-linked_Rdtase_dimer_sf"/>
</dbReference>
<dbReference type="InterPro" id="IPR028202">
    <property type="entry name" value="Reductase_C"/>
</dbReference>
<dbReference type="Pfam" id="PF14759">
    <property type="entry name" value="Reductase_C"/>
    <property type="match status" value="1"/>
</dbReference>
<accession>A0AAW5SNV3</accession>
<dbReference type="PRINTS" id="PR00411">
    <property type="entry name" value="PNDRDTASEI"/>
</dbReference>
<dbReference type="EMBL" id="BCTA01000018">
    <property type="protein sequence ID" value="GAT07960.1"/>
    <property type="molecule type" value="Genomic_DNA"/>
</dbReference>
<gene>
    <name evidence="8" type="ORF">H7I77_20060</name>
    <name evidence="7" type="ORF">RMCN_1093</name>
</gene>
<evidence type="ECO:0000313" key="9">
    <source>
        <dbReference type="Proteomes" id="UP000069773"/>
    </source>
</evidence>
<comment type="caution">
    <text evidence="8">The sequence shown here is derived from an EMBL/GenBank/DDBJ whole genome shotgun (WGS) entry which is preliminary data.</text>
</comment>
<dbReference type="InterPro" id="IPR050446">
    <property type="entry name" value="FAD-oxidoreductase/Apoptosis"/>
</dbReference>
<dbReference type="InterPro" id="IPR036188">
    <property type="entry name" value="FAD/NAD-bd_sf"/>
</dbReference>
<dbReference type="RefSeq" id="WP_067387748.1">
    <property type="nucleotide sequence ID" value="NZ_BCTA01000018.1"/>
</dbReference>
<evidence type="ECO:0000256" key="2">
    <source>
        <dbReference type="ARBA" id="ARBA00022630"/>
    </source>
</evidence>
<evidence type="ECO:0000256" key="4">
    <source>
        <dbReference type="ARBA" id="ARBA00023002"/>
    </source>
</evidence>
<keyword evidence="2" id="KW-0285">Flavoprotein</keyword>
<keyword evidence="9" id="KW-1185">Reference proteome</keyword>
<reference evidence="8" key="2">
    <citation type="submission" date="2020-07" db="EMBL/GenBank/DDBJ databases">
        <authorList>
            <person name="Pettersson B.M.F."/>
            <person name="Behra P.R.K."/>
            <person name="Ramesh M."/>
            <person name="Das S."/>
            <person name="Dasgupta S."/>
            <person name="Kirsebom L.A."/>
        </authorList>
    </citation>
    <scope>NUCLEOTIDE SEQUENCE</scope>
    <source>
        <strain evidence="8">DSM 44203</strain>
    </source>
</reference>
<dbReference type="InterPro" id="IPR023753">
    <property type="entry name" value="FAD/NAD-binding_dom"/>
</dbReference>
<dbReference type="GO" id="GO:0016651">
    <property type="term" value="F:oxidoreductase activity, acting on NAD(P)H"/>
    <property type="evidence" value="ECO:0007669"/>
    <property type="project" value="TreeGrafter"/>
</dbReference>
<dbReference type="Gene3D" id="3.50.50.60">
    <property type="entry name" value="FAD/NAD(P)-binding domain"/>
    <property type="match status" value="2"/>
</dbReference>
<proteinExistence type="predicted"/>
<keyword evidence="4" id="KW-0560">Oxidoreductase</keyword>
<dbReference type="SUPFAM" id="SSF55424">
    <property type="entry name" value="FAD/NAD-linked reductases, dimerisation (C-terminal) domain"/>
    <property type="match status" value="1"/>
</dbReference>
<reference evidence="7 9" key="1">
    <citation type="journal article" date="2016" name="Genome Announc.">
        <title>Draft Genome Sequences of Five Rapidly Growing Mycobacterium Species, M. thermoresistibile, M. fortuitum subsp. acetamidolyticum, M. canariasense, M. brisbanense, and M. novocastrense.</title>
        <authorList>
            <person name="Katahira K."/>
            <person name="Ogura Y."/>
            <person name="Gotoh Y."/>
            <person name="Hayashi T."/>
        </authorList>
    </citation>
    <scope>NUCLEOTIDE SEQUENCE [LARGE SCALE GENOMIC DNA]</scope>
    <source>
        <strain evidence="7 9">JCM18114</strain>
    </source>
</reference>
<reference evidence="8" key="3">
    <citation type="journal article" date="2022" name="BMC Genomics">
        <title>Comparative genome analysis of mycobacteria focusing on tRNA and non-coding RNA.</title>
        <authorList>
            <person name="Behra P.R.K."/>
            <person name="Pettersson B.M.F."/>
            <person name="Ramesh M."/>
            <person name="Das S."/>
            <person name="Dasgupta S."/>
            <person name="Kirsebom L.A."/>
        </authorList>
    </citation>
    <scope>NUCLEOTIDE SEQUENCE</scope>
    <source>
        <strain evidence="8">DSM 44203</strain>
    </source>
</reference>
<dbReference type="Proteomes" id="UP001207528">
    <property type="component" value="Unassembled WGS sequence"/>
</dbReference>
<dbReference type="Pfam" id="PF07992">
    <property type="entry name" value="Pyr_redox_2"/>
    <property type="match status" value="1"/>
</dbReference>
<dbReference type="AlphaFoldDB" id="A0AAW5SNV3"/>
<organism evidence="8 10">
    <name type="scientific">Mycolicibacterium novocastrense</name>
    <name type="common">Mycobacterium novocastrense</name>
    <dbReference type="NCBI Taxonomy" id="59813"/>
    <lineage>
        <taxon>Bacteria</taxon>
        <taxon>Bacillati</taxon>
        <taxon>Actinomycetota</taxon>
        <taxon>Actinomycetes</taxon>
        <taxon>Mycobacteriales</taxon>
        <taxon>Mycobacteriaceae</taxon>
        <taxon>Mycolicibacterium</taxon>
    </lineage>
</organism>
<evidence type="ECO:0000259" key="5">
    <source>
        <dbReference type="Pfam" id="PF07992"/>
    </source>
</evidence>
<evidence type="ECO:0000259" key="6">
    <source>
        <dbReference type="Pfam" id="PF14759"/>
    </source>
</evidence>
<dbReference type="SUPFAM" id="SSF51905">
    <property type="entry name" value="FAD/NAD(P)-binding domain"/>
    <property type="match status" value="1"/>
</dbReference>
<protein>
    <submittedName>
        <fullName evidence="8">FAD-dependent oxidoreductase</fullName>
    </submittedName>
    <submittedName>
        <fullName evidence="7">NAD(FAD)-dependent dehydrogenase</fullName>
    </submittedName>
</protein>
<dbReference type="PRINTS" id="PR00368">
    <property type="entry name" value="FADPNR"/>
</dbReference>
<dbReference type="PANTHER" id="PTHR43557:SF2">
    <property type="entry name" value="RIESKE DOMAIN-CONTAINING PROTEIN-RELATED"/>
    <property type="match status" value="1"/>
</dbReference>